<feature type="region of interest" description="Disordered" evidence="1">
    <location>
        <begin position="458"/>
        <end position="490"/>
    </location>
</feature>
<dbReference type="PANTHER" id="PTHR37287:SF1">
    <property type="entry name" value="INO EIGHTY SUBUNIT 1"/>
    <property type="match status" value="1"/>
</dbReference>
<evidence type="ECO:0000313" key="3">
    <source>
        <dbReference type="Proteomes" id="UP000237144"/>
    </source>
</evidence>
<dbReference type="AlphaFoldDB" id="A0A2S5BBJ8"/>
<dbReference type="Proteomes" id="UP000237144">
    <property type="component" value="Unassembled WGS sequence"/>
</dbReference>
<dbReference type="GO" id="GO:0031011">
    <property type="term" value="C:Ino80 complex"/>
    <property type="evidence" value="ECO:0007669"/>
    <property type="project" value="InterPro"/>
</dbReference>
<protein>
    <recommendedName>
        <fullName evidence="4">Ino eighty subunit 1</fullName>
    </recommendedName>
</protein>
<evidence type="ECO:0000256" key="1">
    <source>
        <dbReference type="SAM" id="MobiDB-lite"/>
    </source>
</evidence>
<dbReference type="InterPro" id="IPR038014">
    <property type="entry name" value="Ies1"/>
</dbReference>
<evidence type="ECO:0008006" key="4">
    <source>
        <dbReference type="Google" id="ProtNLM"/>
    </source>
</evidence>
<comment type="caution">
    <text evidence="2">The sequence shown here is derived from an EMBL/GenBank/DDBJ whole genome shotgun (WGS) entry which is preliminary data.</text>
</comment>
<sequence>MPPKRSAEELHALSHPRSKRSYKETNWAVKKFDAEPLLRYDIQWQVLDHIFADRSFRFTAPVDMKSAPAPPIYVNFDQLFLEAILSSMKTTQSVRTKLIANPEFAMNYCKICLLINTGRFNTTLAFYPNMRTALRTYHPVPSLQTEDISRKEMSDAPRLKAMLKAAILDWEVKNPPTTLKDVARRSVSPDLTRGPPTTVIEAIFLIFQEASWVSEKYFPEGFDLWDIFFPSDMPAQPRARAFLSLLHHILENKDFISDFDTAPSEKRMLDPPIRLDRDPAPGMPKENVDPPEELEFARQMKELRDGVVKTVPAIQKKEEEARERLRKETEREQAVRTGEPANPAKRSATAGSRLRQMSTARTLHKQEMLGVVREILPPDWETADWTSTEPKGSGLSVAWTQVKRDLLHNRDPDYDSDEEEPWALNTLQRRATLTMVNPATGVRGPAKNMAEFQEWQRRRANGLDEIQVQEDDPVDYGGGGDGVSEMGDDD</sequence>
<dbReference type="EMBL" id="PJQD01000029">
    <property type="protein sequence ID" value="POY74101.1"/>
    <property type="molecule type" value="Genomic_DNA"/>
</dbReference>
<name>A0A2S5BBJ8_9BASI</name>
<accession>A0A2S5BBJ8</accession>
<dbReference type="STRING" id="741276.A0A2S5BBJ8"/>
<organism evidence="2 3">
    <name type="scientific">Rhodotorula taiwanensis</name>
    <dbReference type="NCBI Taxonomy" id="741276"/>
    <lineage>
        <taxon>Eukaryota</taxon>
        <taxon>Fungi</taxon>
        <taxon>Dikarya</taxon>
        <taxon>Basidiomycota</taxon>
        <taxon>Pucciniomycotina</taxon>
        <taxon>Microbotryomycetes</taxon>
        <taxon>Sporidiobolales</taxon>
        <taxon>Sporidiobolaceae</taxon>
        <taxon>Rhodotorula</taxon>
    </lineage>
</organism>
<feature type="region of interest" description="Disordered" evidence="1">
    <location>
        <begin position="318"/>
        <end position="356"/>
    </location>
</feature>
<gene>
    <name evidence="2" type="ORF">BMF94_2913</name>
</gene>
<proteinExistence type="predicted"/>
<feature type="compositionally biased region" description="Basic and acidic residues" evidence="1">
    <location>
        <begin position="318"/>
        <end position="334"/>
    </location>
</feature>
<reference evidence="2 3" key="1">
    <citation type="journal article" date="2018" name="Front. Microbiol.">
        <title>Prospects for Fungal Bioremediation of Acidic Radioactive Waste Sites: Characterization and Genome Sequence of Rhodotorula taiwanensis MD1149.</title>
        <authorList>
            <person name="Tkavc R."/>
            <person name="Matrosova V.Y."/>
            <person name="Grichenko O.E."/>
            <person name="Gostincar C."/>
            <person name="Volpe R.P."/>
            <person name="Klimenkova P."/>
            <person name="Gaidamakova E.K."/>
            <person name="Zhou C.E."/>
            <person name="Stewart B.J."/>
            <person name="Lyman M.G."/>
            <person name="Malfatti S.A."/>
            <person name="Rubinfeld B."/>
            <person name="Courtot M."/>
            <person name="Singh J."/>
            <person name="Dalgard C.L."/>
            <person name="Hamilton T."/>
            <person name="Frey K.G."/>
            <person name="Gunde-Cimerman N."/>
            <person name="Dugan L."/>
            <person name="Daly M.J."/>
        </authorList>
    </citation>
    <scope>NUCLEOTIDE SEQUENCE [LARGE SCALE GENOMIC DNA]</scope>
    <source>
        <strain evidence="2 3">MD1149</strain>
    </source>
</reference>
<dbReference type="OrthoDB" id="5413003at2759"/>
<dbReference type="PANTHER" id="PTHR37287">
    <property type="entry name" value="INO EIGHTY SUBUNIT 1"/>
    <property type="match status" value="1"/>
</dbReference>
<feature type="region of interest" description="Disordered" evidence="1">
    <location>
        <begin position="267"/>
        <end position="290"/>
    </location>
</feature>
<feature type="compositionally biased region" description="Basic and acidic residues" evidence="1">
    <location>
        <begin position="267"/>
        <end position="279"/>
    </location>
</feature>
<evidence type="ECO:0000313" key="2">
    <source>
        <dbReference type="EMBL" id="POY74101.1"/>
    </source>
</evidence>
<keyword evidence="3" id="KW-1185">Reference proteome</keyword>